<reference evidence="4" key="1">
    <citation type="journal article" date="2019" name="Int. J. Syst. Evol. Microbiol.">
        <title>The Global Catalogue of Microorganisms (GCM) 10K type strain sequencing project: providing services to taxonomists for standard genome sequencing and annotation.</title>
        <authorList>
            <consortium name="The Broad Institute Genomics Platform"/>
            <consortium name="The Broad Institute Genome Sequencing Center for Infectious Disease"/>
            <person name="Wu L."/>
            <person name="Ma J."/>
        </authorList>
    </citation>
    <scope>NUCLEOTIDE SEQUENCE [LARGE SCALE GENOMIC DNA]</scope>
    <source>
        <strain evidence="4">JCM 18200</strain>
    </source>
</reference>
<dbReference type="EMBL" id="BAABIQ010000003">
    <property type="protein sequence ID" value="GAA4781349.1"/>
    <property type="molecule type" value="Genomic_DNA"/>
</dbReference>
<dbReference type="SUPFAM" id="SSF56925">
    <property type="entry name" value="OMPA-like"/>
    <property type="match status" value="1"/>
</dbReference>
<dbReference type="Proteomes" id="UP001501411">
    <property type="component" value="Unassembled WGS sequence"/>
</dbReference>
<sequence length="334" mass="36662">MKFIFITYLLILSCFYLTDAQEQQNRKFYIKAGGAYFIKVTPVEFPAIGGQPARDRIFNIIPGNPPTQQTVSESTITGSFGEGWRFGITPGYRFSNILGIEVGINYYQSRSQDMMRQQGYMEGSEVLQLHSSAKAKAFDVAPALVVHIPNHTALKPYTKVGLIIPVGGYMESITTVNDLTGSVAQSMNLLPTDLPPNAIMILTDVNRVDHVKANPTVGFQSAIGFDWAIHNQWSLYVELEYRNISVGSRKKDLDQLSGEYTIVNNGQPIANGSLSTETASESSKQVYYHKTITEHDNVAGADGFDPNKPADDLTSYVNIGGLGINLGVKMAFGN</sequence>
<evidence type="ECO:0000259" key="2">
    <source>
        <dbReference type="Pfam" id="PF13505"/>
    </source>
</evidence>
<dbReference type="InterPro" id="IPR011250">
    <property type="entry name" value="OMP/PagP_B-barrel"/>
</dbReference>
<accession>A0ABP9AHY8</accession>
<feature type="domain" description="Outer membrane protein beta-barrel" evidence="2">
    <location>
        <begin position="10"/>
        <end position="249"/>
    </location>
</feature>
<dbReference type="InterPro" id="IPR027385">
    <property type="entry name" value="Beta-barrel_OMP"/>
</dbReference>
<gene>
    <name evidence="3" type="ORF">GCM10023231_06040</name>
</gene>
<evidence type="ECO:0000313" key="4">
    <source>
        <dbReference type="Proteomes" id="UP001501411"/>
    </source>
</evidence>
<dbReference type="RefSeq" id="WP_345230219.1">
    <property type="nucleotide sequence ID" value="NZ_BAABIQ010000003.1"/>
</dbReference>
<comment type="caution">
    <text evidence="3">The sequence shown here is derived from an EMBL/GenBank/DDBJ whole genome shotgun (WGS) entry which is preliminary data.</text>
</comment>
<keyword evidence="4" id="KW-1185">Reference proteome</keyword>
<dbReference type="Pfam" id="PF13505">
    <property type="entry name" value="OMP_b-brl"/>
    <property type="match status" value="1"/>
</dbReference>
<name>A0ABP9AHY8_9SPHI</name>
<proteinExistence type="predicted"/>
<dbReference type="Gene3D" id="2.40.160.20">
    <property type="match status" value="1"/>
</dbReference>
<organism evidence="3 4">
    <name type="scientific">Olivibacter ginsenosidimutans</name>
    <dbReference type="NCBI Taxonomy" id="1176537"/>
    <lineage>
        <taxon>Bacteria</taxon>
        <taxon>Pseudomonadati</taxon>
        <taxon>Bacteroidota</taxon>
        <taxon>Sphingobacteriia</taxon>
        <taxon>Sphingobacteriales</taxon>
        <taxon>Sphingobacteriaceae</taxon>
        <taxon>Olivibacter</taxon>
    </lineage>
</organism>
<keyword evidence="1" id="KW-0732">Signal</keyword>
<protein>
    <submittedName>
        <fullName evidence="3">Outer membrane beta-barrel protein</fullName>
    </submittedName>
</protein>
<evidence type="ECO:0000256" key="1">
    <source>
        <dbReference type="ARBA" id="ARBA00022729"/>
    </source>
</evidence>
<evidence type="ECO:0000313" key="3">
    <source>
        <dbReference type="EMBL" id="GAA4781349.1"/>
    </source>
</evidence>